<comment type="caution">
    <text evidence="1">The sequence shown here is derived from an EMBL/GenBank/DDBJ whole genome shotgun (WGS) entry which is preliminary data.</text>
</comment>
<reference evidence="1" key="1">
    <citation type="submission" date="2020-04" db="EMBL/GenBank/DDBJ databases">
        <title>Hybrid Assembly of Korean Phytophthora infestans isolates.</title>
        <authorList>
            <person name="Prokchorchik M."/>
            <person name="Lee Y."/>
            <person name="Seo J."/>
            <person name="Cho J.-H."/>
            <person name="Park Y.-E."/>
            <person name="Jang D.-C."/>
            <person name="Im J.-S."/>
            <person name="Choi J.-G."/>
            <person name="Park H.-J."/>
            <person name="Lee G.-B."/>
            <person name="Lee Y.-G."/>
            <person name="Hong S.-Y."/>
            <person name="Cho K."/>
            <person name="Sohn K.H."/>
        </authorList>
    </citation>
    <scope>NUCLEOTIDE SEQUENCE</scope>
    <source>
        <strain evidence="1">KR_1_A1</strain>
        <strain evidence="2">KR_2_A2</strain>
    </source>
</reference>
<dbReference type="Proteomes" id="UP000704712">
    <property type="component" value="Unassembled WGS sequence"/>
</dbReference>
<organism evidence="1 3">
    <name type="scientific">Phytophthora infestans</name>
    <name type="common">Potato late blight agent</name>
    <name type="synonym">Botrytis infestans</name>
    <dbReference type="NCBI Taxonomy" id="4787"/>
    <lineage>
        <taxon>Eukaryota</taxon>
        <taxon>Sar</taxon>
        <taxon>Stramenopiles</taxon>
        <taxon>Oomycota</taxon>
        <taxon>Peronosporomycetes</taxon>
        <taxon>Peronosporales</taxon>
        <taxon>Peronosporaceae</taxon>
        <taxon>Phytophthora</taxon>
    </lineage>
</organism>
<dbReference type="EMBL" id="JAACNO010003203">
    <property type="protein sequence ID" value="KAF4127998.1"/>
    <property type="molecule type" value="Genomic_DNA"/>
</dbReference>
<dbReference type="AlphaFoldDB" id="A0A833SXQ5"/>
<proteinExistence type="predicted"/>
<evidence type="ECO:0000313" key="1">
    <source>
        <dbReference type="EMBL" id="KAF4042722.1"/>
    </source>
</evidence>
<gene>
    <name evidence="1" type="ORF">GN244_ATG05028</name>
    <name evidence="2" type="ORF">GN958_ATG22826</name>
</gene>
<dbReference type="EMBL" id="WSZM01000097">
    <property type="protein sequence ID" value="KAF4042722.1"/>
    <property type="molecule type" value="Genomic_DNA"/>
</dbReference>
<evidence type="ECO:0000313" key="3">
    <source>
        <dbReference type="Proteomes" id="UP000602510"/>
    </source>
</evidence>
<dbReference type="Proteomes" id="UP000602510">
    <property type="component" value="Unassembled WGS sequence"/>
</dbReference>
<protein>
    <submittedName>
        <fullName evidence="1">Uncharacterized protein</fullName>
    </submittedName>
</protein>
<evidence type="ECO:0000313" key="2">
    <source>
        <dbReference type="EMBL" id="KAF4127998.1"/>
    </source>
</evidence>
<keyword evidence="3" id="KW-1185">Reference proteome</keyword>
<name>A0A833SXQ5_PHYIN</name>
<sequence length="63" mass="6894">MLLPLYTLVAKRWAVARRLSPAFADNQACGAIVDPDVEKTVVETIEARGCEVETHKVMNTPAP</sequence>
<accession>A0A833SXQ5</accession>